<evidence type="ECO:0000313" key="16">
    <source>
        <dbReference type="Proteomes" id="UP001139104"/>
    </source>
</evidence>
<dbReference type="InterPro" id="IPR027417">
    <property type="entry name" value="P-loop_NTPase"/>
</dbReference>
<dbReference type="InterPro" id="IPR003203">
    <property type="entry name" value="CobU/CobP"/>
</dbReference>
<dbReference type="PIRSF" id="PIRSF006135">
    <property type="entry name" value="CobU"/>
    <property type="match status" value="1"/>
</dbReference>
<evidence type="ECO:0000256" key="6">
    <source>
        <dbReference type="ARBA" id="ARBA00005159"/>
    </source>
</evidence>
<dbReference type="Pfam" id="PF02283">
    <property type="entry name" value="CobU"/>
    <property type="match status" value="1"/>
</dbReference>
<dbReference type="PANTHER" id="PTHR34848:SF1">
    <property type="entry name" value="BIFUNCTIONAL ADENOSYLCOBALAMIN BIOSYNTHESIS PROTEIN COBU"/>
    <property type="match status" value="1"/>
</dbReference>
<proteinExistence type="inferred from homology"/>
<dbReference type="Proteomes" id="UP001139104">
    <property type="component" value="Unassembled WGS sequence"/>
</dbReference>
<evidence type="ECO:0000256" key="2">
    <source>
        <dbReference type="ARBA" id="ARBA00000711"/>
    </source>
</evidence>
<gene>
    <name evidence="15" type="primary">cobU</name>
    <name evidence="15" type="ORF">K2U94_02070</name>
</gene>
<evidence type="ECO:0000256" key="4">
    <source>
        <dbReference type="ARBA" id="ARBA00003889"/>
    </source>
</evidence>
<name>A0ABS9Z1M8_9HYPH</name>
<keyword evidence="13 14" id="KW-0342">GTP-binding</keyword>
<comment type="pathway">
    <text evidence="6 14">Cofactor biosynthesis; adenosylcobalamin biosynthesis; adenosylcobalamin from cob(II)yrinate a,c-diamide: step 5/7.</text>
</comment>
<comment type="function">
    <text evidence="4 14">Catalyzes ATP-dependent phosphorylation of adenosylcobinamide and addition of GMP to adenosylcobinamide phosphate.</text>
</comment>
<comment type="pathway">
    <text evidence="5 14">Cofactor biosynthesis; adenosylcobalamin biosynthesis; adenosylcobalamin from cob(II)yrinate a,c-diamide: step 6/7.</text>
</comment>
<evidence type="ECO:0000256" key="9">
    <source>
        <dbReference type="ARBA" id="ARBA00022679"/>
    </source>
</evidence>
<evidence type="ECO:0000256" key="11">
    <source>
        <dbReference type="ARBA" id="ARBA00022777"/>
    </source>
</evidence>
<evidence type="ECO:0000256" key="1">
    <source>
        <dbReference type="ARBA" id="ARBA00000312"/>
    </source>
</evidence>
<evidence type="ECO:0000313" key="15">
    <source>
        <dbReference type="EMBL" id="MCI4681569.1"/>
    </source>
</evidence>
<keyword evidence="9 14" id="KW-0808">Transferase</keyword>
<evidence type="ECO:0000256" key="5">
    <source>
        <dbReference type="ARBA" id="ARBA00004692"/>
    </source>
</evidence>
<dbReference type="RefSeq" id="WP_243065624.1">
    <property type="nucleotide sequence ID" value="NZ_JAIVFK010000007.1"/>
</dbReference>
<keyword evidence="12 14" id="KW-0067">ATP-binding</keyword>
<dbReference type="Gene3D" id="3.40.50.300">
    <property type="entry name" value="P-loop containing nucleotide triphosphate hydrolases"/>
    <property type="match status" value="1"/>
</dbReference>
<comment type="caution">
    <text evidence="15">The sequence shown here is derived from an EMBL/GenBank/DDBJ whole genome shotgun (WGS) entry which is preliminary data.</text>
</comment>
<evidence type="ECO:0000256" key="8">
    <source>
        <dbReference type="ARBA" id="ARBA00022573"/>
    </source>
</evidence>
<evidence type="ECO:0000256" key="14">
    <source>
        <dbReference type="PIRNR" id="PIRNR006135"/>
    </source>
</evidence>
<keyword evidence="16" id="KW-1185">Reference proteome</keyword>
<dbReference type="NCBIfam" id="NF004469">
    <property type="entry name" value="PRK05800.1"/>
    <property type="match status" value="1"/>
</dbReference>
<evidence type="ECO:0000256" key="12">
    <source>
        <dbReference type="ARBA" id="ARBA00022840"/>
    </source>
</evidence>
<evidence type="ECO:0000256" key="7">
    <source>
        <dbReference type="ARBA" id="ARBA00007490"/>
    </source>
</evidence>
<dbReference type="EC" id="2.7.7.62" evidence="14"/>
<evidence type="ECO:0000256" key="10">
    <source>
        <dbReference type="ARBA" id="ARBA00022741"/>
    </source>
</evidence>
<evidence type="ECO:0000256" key="3">
    <source>
        <dbReference type="ARBA" id="ARBA00001522"/>
    </source>
</evidence>
<accession>A0ABS9Z1M8</accession>
<comment type="catalytic activity">
    <reaction evidence="2 14">
        <text>adenosylcob(III)inamide phosphate + GTP + H(+) = adenosylcob(III)inamide-GDP + diphosphate</text>
        <dbReference type="Rhea" id="RHEA:22712"/>
        <dbReference type="ChEBI" id="CHEBI:15378"/>
        <dbReference type="ChEBI" id="CHEBI:33019"/>
        <dbReference type="ChEBI" id="CHEBI:37565"/>
        <dbReference type="ChEBI" id="CHEBI:58502"/>
        <dbReference type="ChEBI" id="CHEBI:60487"/>
        <dbReference type="EC" id="2.7.7.62"/>
    </reaction>
</comment>
<dbReference type="SUPFAM" id="SSF52540">
    <property type="entry name" value="P-loop containing nucleoside triphosphate hydrolases"/>
    <property type="match status" value="1"/>
</dbReference>
<evidence type="ECO:0000256" key="13">
    <source>
        <dbReference type="ARBA" id="ARBA00023134"/>
    </source>
</evidence>
<dbReference type="PANTHER" id="PTHR34848">
    <property type="match status" value="1"/>
</dbReference>
<organism evidence="15 16">
    <name type="scientific">Candidatus Rhodoblastus alkanivorans</name>
    <dbReference type="NCBI Taxonomy" id="2954117"/>
    <lineage>
        <taxon>Bacteria</taxon>
        <taxon>Pseudomonadati</taxon>
        <taxon>Pseudomonadota</taxon>
        <taxon>Alphaproteobacteria</taxon>
        <taxon>Hyphomicrobiales</taxon>
        <taxon>Rhodoblastaceae</taxon>
        <taxon>Rhodoblastus</taxon>
    </lineage>
</organism>
<keyword evidence="10 14" id="KW-0547">Nucleotide-binding</keyword>
<reference evidence="15" key="1">
    <citation type="journal article" date="2022" name="ISME J.">
        <title>Identification of active gaseous-alkane degraders at natural gas seeps.</title>
        <authorList>
            <person name="Farhan Ul Haque M."/>
            <person name="Hernandez M."/>
            <person name="Crombie A.T."/>
            <person name="Murrell J.C."/>
        </authorList>
    </citation>
    <scope>NUCLEOTIDE SEQUENCE</scope>
    <source>
        <strain evidence="15">PC2</strain>
    </source>
</reference>
<comment type="catalytic activity">
    <reaction evidence="1 14">
        <text>adenosylcob(III)inamide + ATP = adenosylcob(III)inamide phosphate + ADP + H(+)</text>
        <dbReference type="Rhea" id="RHEA:15769"/>
        <dbReference type="ChEBI" id="CHEBI:2480"/>
        <dbReference type="ChEBI" id="CHEBI:15378"/>
        <dbReference type="ChEBI" id="CHEBI:30616"/>
        <dbReference type="ChEBI" id="CHEBI:58502"/>
        <dbReference type="ChEBI" id="CHEBI:456216"/>
        <dbReference type="EC" id="2.7.1.156"/>
    </reaction>
</comment>
<dbReference type="GO" id="GO:0043752">
    <property type="term" value="F:adenosylcobinamide kinase activity"/>
    <property type="evidence" value="ECO:0007669"/>
    <property type="project" value="UniProtKB-EC"/>
</dbReference>
<keyword evidence="15" id="KW-0548">Nucleotidyltransferase</keyword>
<dbReference type="CDD" id="cd00544">
    <property type="entry name" value="CobU"/>
    <property type="match status" value="1"/>
</dbReference>
<keyword evidence="8 14" id="KW-0169">Cobalamin biosynthesis</keyword>
<protein>
    <recommendedName>
        <fullName evidence="14">Bifunctional adenosylcobalamin biosynthesis protein</fullName>
        <ecNumber evidence="14">2.7.1.156</ecNumber>
        <ecNumber evidence="14">2.7.7.62</ecNumber>
    </recommendedName>
</protein>
<sequence length="175" mass="19652">MNQAHEKCLVHLVLGGARSGKTAFGMRLAEEAAREKWMIATAEPFDDEMKARIEQHRQERDHSWRIVEEPVDLVEALQSYATDERVLVVDCLTIWLNNLVIHNIEAKARIAQLCEFIKRSTNKIILISNELGMGLAPETPLGRSFRDLHGKMNQDIAHACGKVTFVAAGLPIALK</sequence>
<dbReference type="GO" id="GO:0008820">
    <property type="term" value="F:cobinamide phosphate guanylyltransferase activity"/>
    <property type="evidence" value="ECO:0007669"/>
    <property type="project" value="UniProtKB-EC"/>
</dbReference>
<dbReference type="EC" id="2.7.1.156" evidence="14"/>
<comment type="catalytic activity">
    <reaction evidence="3">
        <text>adenosylcob(III)inamide + GTP = adenosylcob(III)inamide phosphate + GDP + H(+)</text>
        <dbReference type="Rhea" id="RHEA:15765"/>
        <dbReference type="ChEBI" id="CHEBI:2480"/>
        <dbReference type="ChEBI" id="CHEBI:15378"/>
        <dbReference type="ChEBI" id="CHEBI:37565"/>
        <dbReference type="ChEBI" id="CHEBI:58189"/>
        <dbReference type="ChEBI" id="CHEBI:58502"/>
        <dbReference type="EC" id="2.7.1.156"/>
    </reaction>
</comment>
<comment type="similarity">
    <text evidence="7 14">Belongs to the CobU/CobP family.</text>
</comment>
<dbReference type="EMBL" id="JAIVFP010000001">
    <property type="protein sequence ID" value="MCI4681569.1"/>
    <property type="molecule type" value="Genomic_DNA"/>
</dbReference>
<keyword evidence="11 14" id="KW-0418">Kinase</keyword>